<evidence type="ECO:0000256" key="2">
    <source>
        <dbReference type="ARBA" id="ARBA00005417"/>
    </source>
</evidence>
<dbReference type="SMART" id="SM00382">
    <property type="entry name" value="AAA"/>
    <property type="match status" value="2"/>
</dbReference>
<comment type="similarity">
    <text evidence="2">Belongs to the ABC transporter superfamily.</text>
</comment>
<dbReference type="Proteomes" id="UP000316905">
    <property type="component" value="Unassembled WGS sequence"/>
</dbReference>
<keyword evidence="3" id="KW-0813">Transport</keyword>
<evidence type="ECO:0000313" key="10">
    <source>
        <dbReference type="Proteomes" id="UP000316905"/>
    </source>
</evidence>
<dbReference type="PROSITE" id="PS00211">
    <property type="entry name" value="ABC_TRANSPORTER_1"/>
    <property type="match status" value="2"/>
</dbReference>
<feature type="domain" description="ABC transporter" evidence="8">
    <location>
        <begin position="5"/>
        <end position="245"/>
    </location>
</feature>
<comment type="caution">
    <text evidence="9">The sequence shown here is derived from an EMBL/GenBank/DDBJ whole genome shotgun (WGS) entry which is preliminary data.</text>
</comment>
<dbReference type="InterPro" id="IPR003439">
    <property type="entry name" value="ABC_transporter-like_ATP-bd"/>
</dbReference>
<protein>
    <submittedName>
        <fullName evidence="9">Peptide/nickel transport system ATP-binding protein</fullName>
    </submittedName>
</protein>
<dbReference type="Gene3D" id="3.40.50.300">
    <property type="entry name" value="P-loop containing nucleotide triphosphate hydrolases"/>
    <property type="match status" value="2"/>
</dbReference>
<dbReference type="RefSeq" id="WP_145143971.1">
    <property type="nucleotide sequence ID" value="NZ_VLKY01000011.1"/>
</dbReference>
<dbReference type="GO" id="GO:0005524">
    <property type="term" value="F:ATP binding"/>
    <property type="evidence" value="ECO:0007669"/>
    <property type="project" value="UniProtKB-KW"/>
</dbReference>
<keyword evidence="7" id="KW-0472">Membrane</keyword>
<dbReference type="GO" id="GO:0016887">
    <property type="term" value="F:ATP hydrolysis activity"/>
    <property type="evidence" value="ECO:0007669"/>
    <property type="project" value="InterPro"/>
</dbReference>
<sequence>MTALLQLENLSIVAGDSVLVEPISLTLAKGQRLTILGETGAGKSLLIQAIMGLLPPPLRRQGTVRIVGQDIDTLSRKDQQRLWGHHISMLPQEPWYSLDPLMRSQQQVAEVYECVQQERPDQANVKAQRDLVGVGLGEAGHRLPGQLSGGMAQRLAFCAATAGGAEIVLADEPTKGLDISRRDYIAALLRQKGEDGAVLTITHDVEVARQIGGTIMVMRNGRLVEQGNAESLLGAPSAGYTQELINAAPESWPSVRRHQPNVSRATVLEAQGLEKTRGGKTLFKELDLVINQGEIVGITGDSGCGKSSLGDILLGLLPADKGRVVRAPGVAPYKYLKLYQDPLAAFASAASLKQLFDDVIRLHGLDARKVPPLLEQLRLSPALLDRAVHEVSGGELQRLAIARALLLEPVFLFADEPVSRLDPITAREVALLLTQVATEHNCAVLLVSHDPYLVEKTCDRTLALGAPE</sequence>
<gene>
    <name evidence="9" type="ORF">IQ22_03390</name>
</gene>
<reference evidence="9 10" key="1">
    <citation type="journal article" date="2015" name="Stand. Genomic Sci.">
        <title>Genomic Encyclopedia of Bacterial and Archaeal Type Strains, Phase III: the genomes of soil and plant-associated and newly described type strains.</title>
        <authorList>
            <person name="Whitman W.B."/>
            <person name="Woyke T."/>
            <person name="Klenk H.P."/>
            <person name="Zhou Y."/>
            <person name="Lilburn T.G."/>
            <person name="Beck B.J."/>
            <person name="De Vos P."/>
            <person name="Vandamme P."/>
            <person name="Eisen J.A."/>
            <person name="Garrity G."/>
            <person name="Hugenholtz P."/>
            <person name="Kyrpides N.C."/>
        </authorList>
    </citation>
    <scope>NUCLEOTIDE SEQUENCE [LARGE SCALE GENOMIC DNA]</scope>
    <source>
        <strain evidence="9 10">CGMCC 1.6858</strain>
    </source>
</reference>
<evidence type="ECO:0000313" key="9">
    <source>
        <dbReference type="EMBL" id="TWI52620.1"/>
    </source>
</evidence>
<dbReference type="InterPro" id="IPR003593">
    <property type="entry name" value="AAA+_ATPase"/>
</dbReference>
<comment type="subcellular location">
    <subcellularLocation>
        <location evidence="1">Cell inner membrane</location>
        <topology evidence="1">Peripheral membrane protein</topology>
    </subcellularLocation>
</comment>
<evidence type="ECO:0000256" key="6">
    <source>
        <dbReference type="ARBA" id="ARBA00022840"/>
    </source>
</evidence>
<proteinExistence type="inferred from homology"/>
<evidence type="ECO:0000259" key="8">
    <source>
        <dbReference type="PROSITE" id="PS50893"/>
    </source>
</evidence>
<name>A0A562Q8W4_9PSED</name>
<evidence type="ECO:0000256" key="3">
    <source>
        <dbReference type="ARBA" id="ARBA00022448"/>
    </source>
</evidence>
<dbReference type="OrthoDB" id="9784450at2"/>
<dbReference type="PANTHER" id="PTHR43297:SF7">
    <property type="entry name" value="D,D-DIPEPTIDE TRANSPORT ATP-BINDING PROTEIN DDPD-RELATED"/>
    <property type="match status" value="1"/>
</dbReference>
<feature type="domain" description="ABC transporter" evidence="8">
    <location>
        <begin position="268"/>
        <end position="468"/>
    </location>
</feature>
<dbReference type="Pfam" id="PF00005">
    <property type="entry name" value="ABC_tran"/>
    <property type="match status" value="2"/>
</dbReference>
<dbReference type="AlphaFoldDB" id="A0A562Q8W4"/>
<organism evidence="9 10">
    <name type="scientific">Pseudomonas duriflava</name>
    <dbReference type="NCBI Taxonomy" id="459528"/>
    <lineage>
        <taxon>Bacteria</taxon>
        <taxon>Pseudomonadati</taxon>
        <taxon>Pseudomonadota</taxon>
        <taxon>Gammaproteobacteria</taxon>
        <taxon>Pseudomonadales</taxon>
        <taxon>Pseudomonadaceae</taxon>
        <taxon>Pseudomonas</taxon>
    </lineage>
</organism>
<keyword evidence="4" id="KW-1003">Cell membrane</keyword>
<dbReference type="SUPFAM" id="SSF52540">
    <property type="entry name" value="P-loop containing nucleoside triphosphate hydrolases"/>
    <property type="match status" value="2"/>
</dbReference>
<dbReference type="CDD" id="cd03257">
    <property type="entry name" value="ABC_NikE_OppD_transporters"/>
    <property type="match status" value="1"/>
</dbReference>
<dbReference type="InterPro" id="IPR017871">
    <property type="entry name" value="ABC_transporter-like_CS"/>
</dbReference>
<dbReference type="InterPro" id="IPR050388">
    <property type="entry name" value="ABC_Ni/Peptide_Import"/>
</dbReference>
<dbReference type="EMBL" id="VLKY01000011">
    <property type="protein sequence ID" value="TWI52620.1"/>
    <property type="molecule type" value="Genomic_DNA"/>
</dbReference>
<dbReference type="GO" id="GO:0005886">
    <property type="term" value="C:plasma membrane"/>
    <property type="evidence" value="ECO:0007669"/>
    <property type="project" value="UniProtKB-SubCell"/>
</dbReference>
<evidence type="ECO:0000256" key="1">
    <source>
        <dbReference type="ARBA" id="ARBA00004417"/>
    </source>
</evidence>
<accession>A0A562Q8W4</accession>
<evidence type="ECO:0000256" key="5">
    <source>
        <dbReference type="ARBA" id="ARBA00022741"/>
    </source>
</evidence>
<dbReference type="PANTHER" id="PTHR43297">
    <property type="entry name" value="OLIGOPEPTIDE TRANSPORT ATP-BINDING PROTEIN APPD"/>
    <property type="match status" value="1"/>
</dbReference>
<keyword evidence="10" id="KW-1185">Reference proteome</keyword>
<keyword evidence="6 9" id="KW-0067">ATP-binding</keyword>
<evidence type="ECO:0000256" key="7">
    <source>
        <dbReference type="ARBA" id="ARBA00023136"/>
    </source>
</evidence>
<evidence type="ECO:0000256" key="4">
    <source>
        <dbReference type="ARBA" id="ARBA00022475"/>
    </source>
</evidence>
<dbReference type="InterPro" id="IPR027417">
    <property type="entry name" value="P-loop_NTPase"/>
</dbReference>
<dbReference type="PROSITE" id="PS50893">
    <property type="entry name" value="ABC_TRANSPORTER_2"/>
    <property type="match status" value="2"/>
</dbReference>
<keyword evidence="5" id="KW-0547">Nucleotide-binding</keyword>